<dbReference type="PANTHER" id="PTHR31391">
    <property type="entry name" value="B3 DOMAIN-CONTAINING PROTEIN OS11G0197600-RELATED"/>
    <property type="match status" value="1"/>
</dbReference>
<keyword evidence="4" id="KW-0804">Transcription</keyword>
<evidence type="ECO:0000256" key="4">
    <source>
        <dbReference type="ARBA" id="ARBA00023163"/>
    </source>
</evidence>
<evidence type="ECO:0000256" key="7">
    <source>
        <dbReference type="SAM" id="MobiDB-lite"/>
    </source>
</evidence>
<reference evidence="9 10" key="1">
    <citation type="submission" date="2024-04" db="EMBL/GenBank/DDBJ databases">
        <authorList>
            <person name="Fracassetti M."/>
        </authorList>
    </citation>
    <scope>NUCLEOTIDE SEQUENCE [LARGE SCALE GENOMIC DNA]</scope>
</reference>
<sequence>MQSQQSMQLQDGGRRIPTRPRSHRRMRRKSSVRSLYHGNTEVMNHIMQKAKAVEYNLPKDHPTFIKHLYPCQVKTPFKLNLPKEFCDKHMPISDQAFNLEAESGQVYRVSYAARLHQLGGGWKKFSVDQKLVPGDVLVFQLVSPARFKVCIVRKKDSNQAICVGLGFVKPYTFNPVSEVIDLEEEEENSDTTRLIMEKYHDAEIRNGVCYDFKLVESIEDFSIVANGLVIDGELPGWVRSRYYELCRSRNSFLHRGVMKDLTCKLIAGAIAETVNIADAIRGFRGDVSGEGDFETWRTKLEAFEKLGMKVDFLLVRLRKLEEIYDEANRYRELRTQRAAAEAEVRNLEAQLGEAKGRVGELNTVIGLDGLMDIEDPFKDLANAPW</sequence>
<dbReference type="AlphaFoldDB" id="A0AAV2EUW3"/>
<evidence type="ECO:0000256" key="3">
    <source>
        <dbReference type="ARBA" id="ARBA00023125"/>
    </source>
</evidence>
<proteinExistence type="predicted"/>
<dbReference type="Gene3D" id="2.40.330.10">
    <property type="entry name" value="DNA-binding pseudobarrel domain"/>
    <property type="match status" value="1"/>
</dbReference>
<keyword evidence="10" id="KW-1185">Reference proteome</keyword>
<dbReference type="PROSITE" id="PS50863">
    <property type="entry name" value="B3"/>
    <property type="match status" value="1"/>
</dbReference>
<evidence type="ECO:0000256" key="6">
    <source>
        <dbReference type="SAM" id="Coils"/>
    </source>
</evidence>
<protein>
    <recommendedName>
        <fullName evidence="8">TF-B3 domain-containing protein</fullName>
    </recommendedName>
</protein>
<dbReference type="EMBL" id="OZ034818">
    <property type="protein sequence ID" value="CAL1389462.1"/>
    <property type="molecule type" value="Genomic_DNA"/>
</dbReference>
<evidence type="ECO:0000256" key="1">
    <source>
        <dbReference type="ARBA" id="ARBA00004123"/>
    </source>
</evidence>
<dbReference type="CDD" id="cd10017">
    <property type="entry name" value="B3_DNA"/>
    <property type="match status" value="1"/>
</dbReference>
<name>A0AAV2EUW3_9ROSI</name>
<dbReference type="SMART" id="SM01019">
    <property type="entry name" value="B3"/>
    <property type="match status" value="1"/>
</dbReference>
<keyword evidence="6" id="KW-0175">Coiled coil</keyword>
<dbReference type="Pfam" id="PF02362">
    <property type="entry name" value="B3"/>
    <property type="match status" value="1"/>
</dbReference>
<dbReference type="GO" id="GO:0005634">
    <property type="term" value="C:nucleus"/>
    <property type="evidence" value="ECO:0007669"/>
    <property type="project" value="UniProtKB-SubCell"/>
</dbReference>
<dbReference type="GO" id="GO:0003677">
    <property type="term" value="F:DNA binding"/>
    <property type="evidence" value="ECO:0007669"/>
    <property type="project" value="UniProtKB-KW"/>
</dbReference>
<keyword evidence="5" id="KW-0539">Nucleus</keyword>
<evidence type="ECO:0000256" key="5">
    <source>
        <dbReference type="ARBA" id="ARBA00023242"/>
    </source>
</evidence>
<feature type="compositionally biased region" description="Basic residues" evidence="7">
    <location>
        <begin position="16"/>
        <end position="31"/>
    </location>
</feature>
<keyword evidence="3" id="KW-0238">DNA-binding</keyword>
<evidence type="ECO:0000259" key="8">
    <source>
        <dbReference type="PROSITE" id="PS50863"/>
    </source>
</evidence>
<comment type="subcellular location">
    <subcellularLocation>
        <location evidence="1">Nucleus</location>
    </subcellularLocation>
</comment>
<feature type="domain" description="TF-B3" evidence="8">
    <location>
        <begin position="64"/>
        <end position="155"/>
    </location>
</feature>
<gene>
    <name evidence="9" type="ORF">LTRI10_LOCUS30316</name>
</gene>
<dbReference type="Proteomes" id="UP001497516">
    <property type="component" value="Chromosome 5"/>
</dbReference>
<dbReference type="SUPFAM" id="SSF101936">
    <property type="entry name" value="DNA-binding pseudobarrel domain"/>
    <property type="match status" value="1"/>
</dbReference>
<dbReference type="InterPro" id="IPR003340">
    <property type="entry name" value="B3_DNA-bd"/>
</dbReference>
<evidence type="ECO:0000256" key="2">
    <source>
        <dbReference type="ARBA" id="ARBA00023015"/>
    </source>
</evidence>
<evidence type="ECO:0000313" key="10">
    <source>
        <dbReference type="Proteomes" id="UP001497516"/>
    </source>
</evidence>
<dbReference type="InterPro" id="IPR044837">
    <property type="entry name" value="REM16-like"/>
</dbReference>
<feature type="coiled-coil region" evidence="6">
    <location>
        <begin position="330"/>
        <end position="357"/>
    </location>
</feature>
<dbReference type="InterPro" id="IPR015300">
    <property type="entry name" value="DNA-bd_pseudobarrel_sf"/>
</dbReference>
<organism evidence="9 10">
    <name type="scientific">Linum trigynum</name>
    <dbReference type="NCBI Taxonomy" id="586398"/>
    <lineage>
        <taxon>Eukaryota</taxon>
        <taxon>Viridiplantae</taxon>
        <taxon>Streptophyta</taxon>
        <taxon>Embryophyta</taxon>
        <taxon>Tracheophyta</taxon>
        <taxon>Spermatophyta</taxon>
        <taxon>Magnoliopsida</taxon>
        <taxon>eudicotyledons</taxon>
        <taxon>Gunneridae</taxon>
        <taxon>Pentapetalae</taxon>
        <taxon>rosids</taxon>
        <taxon>fabids</taxon>
        <taxon>Malpighiales</taxon>
        <taxon>Linaceae</taxon>
        <taxon>Linum</taxon>
    </lineage>
</organism>
<feature type="region of interest" description="Disordered" evidence="7">
    <location>
        <begin position="1"/>
        <end position="31"/>
    </location>
</feature>
<accession>A0AAV2EUW3</accession>
<dbReference type="PANTHER" id="PTHR31391:SF101">
    <property type="entry name" value="B3 DOMAIN-CONTAINING PROTEIN OS01G0234100"/>
    <property type="match status" value="1"/>
</dbReference>
<evidence type="ECO:0000313" key="9">
    <source>
        <dbReference type="EMBL" id="CAL1389462.1"/>
    </source>
</evidence>
<keyword evidence="2" id="KW-0805">Transcription regulation</keyword>